<dbReference type="EMBL" id="CP024965">
    <property type="protein sequence ID" value="ATZ18763.1"/>
    <property type="molecule type" value="Genomic_DNA"/>
</dbReference>
<dbReference type="Proteomes" id="UP000232230">
    <property type="component" value="Chromosome"/>
</dbReference>
<name>A0A2K8P1I3_9MOLU</name>
<keyword evidence="2" id="KW-1185">Reference proteome</keyword>
<dbReference type="RefSeq" id="WP_024863286.1">
    <property type="nucleotide sequence ID" value="NZ_CP024965.1"/>
</dbReference>
<sequence length="94" mass="11153">MGYYFKHDYNFSYHGIQRCKERLNLKDKTDFEVKDEVMKLIKKSTKSFETEYEIYLSAGNTDLYFVINKSSKLIITATNISVEKQLRMISKGNY</sequence>
<gene>
    <name evidence="1" type="ORF">ESOMN_v1c03810</name>
</gene>
<dbReference type="AlphaFoldDB" id="A0A2K8P1I3"/>
<organism evidence="1 2">
    <name type="scientific">Williamsoniiplasma somnilux</name>
    <dbReference type="NCBI Taxonomy" id="215578"/>
    <lineage>
        <taxon>Bacteria</taxon>
        <taxon>Bacillati</taxon>
        <taxon>Mycoplasmatota</taxon>
        <taxon>Mollicutes</taxon>
        <taxon>Entomoplasmatales</taxon>
        <taxon>Williamsoniiplasma</taxon>
    </lineage>
</organism>
<reference evidence="1 2" key="1">
    <citation type="submission" date="2017-11" db="EMBL/GenBank/DDBJ databases">
        <title>Genome sequence of Entomoplasma somnilux PYAN-1 (ATCC 49194).</title>
        <authorList>
            <person name="Lo W.-S."/>
            <person name="Gasparich G.E."/>
            <person name="Kuo C.-H."/>
        </authorList>
    </citation>
    <scope>NUCLEOTIDE SEQUENCE [LARGE SCALE GENOMIC DNA]</scope>
    <source>
        <strain evidence="1 2">PYAN-1</strain>
    </source>
</reference>
<evidence type="ECO:0000313" key="1">
    <source>
        <dbReference type="EMBL" id="ATZ18763.1"/>
    </source>
</evidence>
<evidence type="ECO:0000313" key="2">
    <source>
        <dbReference type="Proteomes" id="UP000232230"/>
    </source>
</evidence>
<evidence type="ECO:0008006" key="3">
    <source>
        <dbReference type="Google" id="ProtNLM"/>
    </source>
</evidence>
<accession>A0A2K8P1I3</accession>
<dbReference type="KEGG" id="esx:ESOMN_v1c03810"/>
<proteinExistence type="predicted"/>
<protein>
    <recommendedName>
        <fullName evidence="3">DUF4258 domain-containing protein</fullName>
    </recommendedName>
</protein>